<evidence type="ECO:0000256" key="1">
    <source>
        <dbReference type="SAM" id="MobiDB-lite"/>
    </source>
</evidence>
<dbReference type="EMBL" id="FZOO01000003">
    <property type="protein sequence ID" value="SNS33108.1"/>
    <property type="molecule type" value="Genomic_DNA"/>
</dbReference>
<accession>A0A239DMN5</accession>
<dbReference type="Proteomes" id="UP000198373">
    <property type="component" value="Unassembled WGS sequence"/>
</dbReference>
<protein>
    <submittedName>
        <fullName evidence="2">Uncharacterized protein</fullName>
    </submittedName>
</protein>
<reference evidence="3" key="1">
    <citation type="submission" date="2017-06" db="EMBL/GenBank/DDBJ databases">
        <authorList>
            <person name="Varghese N."/>
            <person name="Submissions S."/>
        </authorList>
    </citation>
    <scope>NUCLEOTIDE SEQUENCE [LARGE SCALE GENOMIC DNA]</scope>
    <source>
        <strain evidence="3">DSM 46839</strain>
    </source>
</reference>
<dbReference type="OrthoDB" id="5189050at2"/>
<organism evidence="2 3">
    <name type="scientific">Geodermatophilus pulveris</name>
    <dbReference type="NCBI Taxonomy" id="1564159"/>
    <lineage>
        <taxon>Bacteria</taxon>
        <taxon>Bacillati</taxon>
        <taxon>Actinomycetota</taxon>
        <taxon>Actinomycetes</taxon>
        <taxon>Geodermatophilales</taxon>
        <taxon>Geodermatophilaceae</taxon>
        <taxon>Geodermatophilus</taxon>
    </lineage>
</organism>
<evidence type="ECO:0000313" key="2">
    <source>
        <dbReference type="EMBL" id="SNS33108.1"/>
    </source>
</evidence>
<gene>
    <name evidence="2" type="ORF">SAMN06893096_103251</name>
</gene>
<proteinExistence type="predicted"/>
<keyword evidence="3" id="KW-1185">Reference proteome</keyword>
<feature type="region of interest" description="Disordered" evidence="1">
    <location>
        <begin position="70"/>
        <end position="91"/>
    </location>
</feature>
<sequence length="130" mass="14338">MSLENRLTAAQLAALTPGDTVTIESAPDVRGTRWAVGTVIRVGAAEIVVKSRGRRGTFVERYGRRDGIRRSGSPAELVNAEPTEPATAEQRREAQRIHSLYRAWSRNRADVDTLRQLHAAIGDYLLTRTG</sequence>
<dbReference type="RefSeq" id="WP_089305044.1">
    <property type="nucleotide sequence ID" value="NZ_FZOO01000003.1"/>
</dbReference>
<evidence type="ECO:0000313" key="3">
    <source>
        <dbReference type="Proteomes" id="UP000198373"/>
    </source>
</evidence>
<dbReference type="AlphaFoldDB" id="A0A239DMN5"/>
<name>A0A239DMN5_9ACTN</name>